<dbReference type="InterPro" id="IPR039425">
    <property type="entry name" value="RNA_pol_sigma-70-like"/>
</dbReference>
<dbReference type="GO" id="GO:0016987">
    <property type="term" value="F:sigma factor activity"/>
    <property type="evidence" value="ECO:0007669"/>
    <property type="project" value="UniProtKB-KW"/>
</dbReference>
<dbReference type="AlphaFoldDB" id="A0A0F7G1D8"/>
<dbReference type="NCBIfam" id="TIGR02983">
    <property type="entry name" value="SigE-fam_strep"/>
    <property type="match status" value="1"/>
</dbReference>
<organism evidence="9 10">
    <name type="scientific">Streptomyces xiamenensis</name>
    <dbReference type="NCBI Taxonomy" id="408015"/>
    <lineage>
        <taxon>Bacteria</taxon>
        <taxon>Bacillati</taxon>
        <taxon>Actinomycetota</taxon>
        <taxon>Actinomycetes</taxon>
        <taxon>Kitasatosporales</taxon>
        <taxon>Streptomycetaceae</taxon>
        <taxon>Streptomyces</taxon>
    </lineage>
</organism>
<dbReference type="InterPro" id="IPR014284">
    <property type="entry name" value="RNA_pol_sigma-70_dom"/>
</dbReference>
<feature type="domain" description="RNA polymerase sigma factor 70 region 4 type 2" evidence="8">
    <location>
        <begin position="107"/>
        <end position="158"/>
    </location>
</feature>
<feature type="compositionally biased region" description="Basic and acidic residues" evidence="6">
    <location>
        <begin position="164"/>
        <end position="178"/>
    </location>
</feature>
<evidence type="ECO:0000256" key="6">
    <source>
        <dbReference type="SAM" id="MobiDB-lite"/>
    </source>
</evidence>
<dbReference type="SUPFAM" id="SSF88946">
    <property type="entry name" value="Sigma2 domain of RNA polymerase sigma factors"/>
    <property type="match status" value="1"/>
</dbReference>
<keyword evidence="10" id="KW-1185">Reference proteome</keyword>
<evidence type="ECO:0000259" key="7">
    <source>
        <dbReference type="Pfam" id="PF04542"/>
    </source>
</evidence>
<dbReference type="PATRIC" id="fig|408015.6.peg.5257"/>
<dbReference type="InterPro" id="IPR036388">
    <property type="entry name" value="WH-like_DNA-bd_sf"/>
</dbReference>
<evidence type="ECO:0000313" key="9">
    <source>
        <dbReference type="EMBL" id="AKG46578.1"/>
    </source>
</evidence>
<dbReference type="InterPro" id="IPR013325">
    <property type="entry name" value="RNA_pol_sigma_r2"/>
</dbReference>
<dbReference type="GO" id="GO:0003677">
    <property type="term" value="F:DNA binding"/>
    <property type="evidence" value="ECO:0007669"/>
    <property type="project" value="UniProtKB-KW"/>
</dbReference>
<sequence>MTRAPEAHDADFRAFAVSRWPRLLRTAQLLTGHHHDAEDLVQVALAKAYARWHRVTQSADPDAYVWRIMINAHRDRIRGLRAFEWLTTRFPEQSVRDQAEQVLARDVLTSALQRLPPRQRAAVVLRYIEDRTETEVATLLGARIGTVRSRAARGLEKLRADPAVRDLRTQGKRQEVSRRAGAAGRTGVR</sequence>
<feature type="domain" description="RNA polymerase sigma-70 region 2" evidence="7">
    <location>
        <begin position="21"/>
        <end position="81"/>
    </location>
</feature>
<dbReference type="InterPro" id="IPR007627">
    <property type="entry name" value="RNA_pol_sigma70_r2"/>
</dbReference>
<keyword evidence="4" id="KW-0238">DNA-binding</keyword>
<dbReference type="Pfam" id="PF04542">
    <property type="entry name" value="Sigma70_r2"/>
    <property type="match status" value="1"/>
</dbReference>
<proteinExistence type="inferred from homology"/>
<dbReference type="HOGENOM" id="CLU_047691_15_4_11"/>
<evidence type="ECO:0000313" key="10">
    <source>
        <dbReference type="Proteomes" id="UP000034034"/>
    </source>
</evidence>
<feature type="region of interest" description="Disordered" evidence="6">
    <location>
        <begin position="164"/>
        <end position="189"/>
    </location>
</feature>
<feature type="compositionally biased region" description="Low complexity" evidence="6">
    <location>
        <begin position="179"/>
        <end position="189"/>
    </location>
</feature>
<evidence type="ECO:0000259" key="8">
    <source>
        <dbReference type="Pfam" id="PF08281"/>
    </source>
</evidence>
<accession>A0A0F7G1D8</accession>
<evidence type="ECO:0000256" key="1">
    <source>
        <dbReference type="ARBA" id="ARBA00010641"/>
    </source>
</evidence>
<dbReference type="GO" id="GO:0006352">
    <property type="term" value="P:DNA-templated transcription initiation"/>
    <property type="evidence" value="ECO:0007669"/>
    <property type="project" value="InterPro"/>
</dbReference>
<dbReference type="STRING" id="408015.SXIM_51940"/>
<gene>
    <name evidence="9" type="ORF">SXIM_51940</name>
</gene>
<dbReference type="InterPro" id="IPR013249">
    <property type="entry name" value="RNA_pol_sigma70_r4_t2"/>
</dbReference>
<keyword evidence="3" id="KW-0731">Sigma factor</keyword>
<dbReference type="PANTHER" id="PTHR43133:SF50">
    <property type="entry name" value="ECF RNA POLYMERASE SIGMA FACTOR SIGM"/>
    <property type="match status" value="1"/>
</dbReference>
<dbReference type="InterPro" id="IPR013324">
    <property type="entry name" value="RNA_pol_sigma_r3/r4-like"/>
</dbReference>
<keyword evidence="2" id="KW-0805">Transcription regulation</keyword>
<keyword evidence="5" id="KW-0804">Transcription</keyword>
<comment type="similarity">
    <text evidence="1">Belongs to the sigma-70 factor family. ECF subfamily.</text>
</comment>
<dbReference type="NCBIfam" id="TIGR02937">
    <property type="entry name" value="sigma70-ECF"/>
    <property type="match status" value="1"/>
</dbReference>
<evidence type="ECO:0000256" key="3">
    <source>
        <dbReference type="ARBA" id="ARBA00023082"/>
    </source>
</evidence>
<protein>
    <submittedName>
        <fullName evidence="9">RNA polymerase sigma24 factor</fullName>
    </submittedName>
</protein>
<dbReference type="SUPFAM" id="SSF88659">
    <property type="entry name" value="Sigma3 and sigma4 domains of RNA polymerase sigma factors"/>
    <property type="match status" value="1"/>
</dbReference>
<dbReference type="Gene3D" id="1.10.10.10">
    <property type="entry name" value="Winged helix-like DNA-binding domain superfamily/Winged helix DNA-binding domain"/>
    <property type="match status" value="1"/>
</dbReference>
<evidence type="ECO:0000256" key="5">
    <source>
        <dbReference type="ARBA" id="ARBA00023163"/>
    </source>
</evidence>
<name>A0A0F7G1D8_9ACTN</name>
<dbReference type="CDD" id="cd06171">
    <property type="entry name" value="Sigma70_r4"/>
    <property type="match status" value="1"/>
</dbReference>
<dbReference type="EMBL" id="CP009922">
    <property type="protein sequence ID" value="AKG46578.1"/>
    <property type="molecule type" value="Genomic_DNA"/>
</dbReference>
<dbReference type="RefSeq" id="WP_030731979.1">
    <property type="nucleotide sequence ID" value="NZ_CP009922.3"/>
</dbReference>
<reference evidence="9" key="1">
    <citation type="submission" date="2019-08" db="EMBL/GenBank/DDBJ databases">
        <title>Complete genome sequence of a mangrove-derived Streptomyces xiamenensis.</title>
        <authorList>
            <person name="Xu J."/>
        </authorList>
    </citation>
    <scope>NUCLEOTIDE SEQUENCE</scope>
    <source>
        <strain evidence="9">318</strain>
    </source>
</reference>
<evidence type="ECO:0000256" key="4">
    <source>
        <dbReference type="ARBA" id="ARBA00023125"/>
    </source>
</evidence>
<dbReference type="KEGG" id="sxi:SXIM_51940"/>
<evidence type="ECO:0000256" key="2">
    <source>
        <dbReference type="ARBA" id="ARBA00023015"/>
    </source>
</evidence>
<dbReference type="PANTHER" id="PTHR43133">
    <property type="entry name" value="RNA POLYMERASE ECF-TYPE SIGMA FACTO"/>
    <property type="match status" value="1"/>
</dbReference>
<dbReference type="Pfam" id="PF08281">
    <property type="entry name" value="Sigma70_r4_2"/>
    <property type="match status" value="1"/>
</dbReference>
<dbReference type="Gene3D" id="1.10.1740.10">
    <property type="match status" value="1"/>
</dbReference>
<dbReference type="Proteomes" id="UP000034034">
    <property type="component" value="Chromosome"/>
</dbReference>
<dbReference type="InterPro" id="IPR014325">
    <property type="entry name" value="RNA_pol_sigma-E_actinobac"/>
</dbReference>